<keyword evidence="2" id="KW-0732">Signal</keyword>
<feature type="compositionally biased region" description="Basic and acidic residues" evidence="1">
    <location>
        <begin position="456"/>
        <end position="465"/>
    </location>
</feature>
<protein>
    <recommendedName>
        <fullName evidence="5">Chitin-binding type-2 domain-containing protein</fullName>
    </recommendedName>
</protein>
<feature type="compositionally biased region" description="Polar residues" evidence="1">
    <location>
        <begin position="322"/>
        <end position="343"/>
    </location>
</feature>
<comment type="caution">
    <text evidence="3">The sequence shown here is derived from an EMBL/GenBank/DDBJ whole genome shotgun (WGS) entry which is preliminary data.</text>
</comment>
<feature type="chain" id="PRO_5035772005" description="Chitin-binding type-2 domain-containing protein" evidence="2">
    <location>
        <begin position="20"/>
        <end position="593"/>
    </location>
</feature>
<feature type="compositionally biased region" description="Low complexity" evidence="1">
    <location>
        <begin position="282"/>
        <end position="314"/>
    </location>
</feature>
<evidence type="ECO:0000313" key="4">
    <source>
        <dbReference type="Proteomes" id="UP000494165"/>
    </source>
</evidence>
<name>A0A8S1DF23_9INSE</name>
<organism evidence="3 4">
    <name type="scientific">Cloeon dipterum</name>
    <dbReference type="NCBI Taxonomy" id="197152"/>
    <lineage>
        <taxon>Eukaryota</taxon>
        <taxon>Metazoa</taxon>
        <taxon>Ecdysozoa</taxon>
        <taxon>Arthropoda</taxon>
        <taxon>Hexapoda</taxon>
        <taxon>Insecta</taxon>
        <taxon>Pterygota</taxon>
        <taxon>Palaeoptera</taxon>
        <taxon>Ephemeroptera</taxon>
        <taxon>Pisciforma</taxon>
        <taxon>Baetidae</taxon>
        <taxon>Cloeon</taxon>
    </lineage>
</organism>
<proteinExistence type="predicted"/>
<evidence type="ECO:0000256" key="1">
    <source>
        <dbReference type="SAM" id="MobiDB-lite"/>
    </source>
</evidence>
<keyword evidence="4" id="KW-1185">Reference proteome</keyword>
<evidence type="ECO:0008006" key="5">
    <source>
        <dbReference type="Google" id="ProtNLM"/>
    </source>
</evidence>
<feature type="region of interest" description="Disordered" evidence="1">
    <location>
        <begin position="281"/>
        <end position="365"/>
    </location>
</feature>
<feature type="compositionally biased region" description="Low complexity" evidence="1">
    <location>
        <begin position="344"/>
        <end position="357"/>
    </location>
</feature>
<feature type="signal peptide" evidence="2">
    <location>
        <begin position="1"/>
        <end position="19"/>
    </location>
</feature>
<feature type="region of interest" description="Disordered" evidence="1">
    <location>
        <begin position="439"/>
        <end position="473"/>
    </location>
</feature>
<accession>A0A8S1DF23</accession>
<gene>
    <name evidence="3" type="ORF">CLODIP_2_CD07561</name>
</gene>
<dbReference type="AlphaFoldDB" id="A0A8S1DF23"/>
<dbReference type="EMBL" id="CADEPI010000183">
    <property type="protein sequence ID" value="CAB3379310.1"/>
    <property type="molecule type" value="Genomic_DNA"/>
</dbReference>
<evidence type="ECO:0000313" key="3">
    <source>
        <dbReference type="EMBL" id="CAB3379310.1"/>
    </source>
</evidence>
<reference evidence="3 4" key="1">
    <citation type="submission" date="2020-04" db="EMBL/GenBank/DDBJ databases">
        <authorList>
            <person name="Alioto T."/>
            <person name="Alioto T."/>
            <person name="Gomez Garrido J."/>
        </authorList>
    </citation>
    <scope>NUCLEOTIDE SEQUENCE [LARGE SCALE GENOMIC DNA]</scope>
</reference>
<feature type="compositionally biased region" description="Polar residues" evidence="1">
    <location>
        <begin position="439"/>
        <end position="452"/>
    </location>
</feature>
<evidence type="ECO:0000256" key="2">
    <source>
        <dbReference type="SAM" id="SignalP"/>
    </source>
</evidence>
<sequence length="593" mass="67028">MKQLVSLLVFFLVLHGCRARAQELPHDYDDCPPGSHWSEGRCKSSVRVRFGTNDNQQAPAFLSSPLLVTSARPLLQSGAIHLLNKDKCLPGYKQNKQGVCKASYLHPLQWIHRLNPLYAGNSLNQFTHGLHPYFAYLPFLYNALSWSKGIHSLPYVNRFWGYLNYGSLFPYRYHGLSICPPGYHVYRGKCQPYTLTSLLHHVTLCVLFRPLFPCPQLLNTCNQYCGPTGPAGGQIGGPARPPEGPIGLAGSPTRQLCPPGSVFVKILNRCKPKYVNLRQGANLNNPLQRQPQNSFNQRQQQPFQPQPNRQRVNQGRPGVPPYQQQQFNQGPSWQQSRPQQQVRPTNPNLKPNNQPLPITSIFDPPDRRCDEELWTGGEFKQPFTTTTTEFILPTAAALTASAEQTKSQPRSTKRFTKSTATIQSGTLLEAKIRSTNATSHFNLSQTANNKHLTGSKVDRKGKEDTANQTPNQTHRVANWNHLSIYLKESAKKIKFGTPGRKHVDLDKESTKVNQAFHQINSNNSIRDLTGSKVDLNNKDDPANQTQNQAIKIWEMSERLRRSRPIAHSAWRMETERCPRIDTKLVRSKSKRLS</sequence>
<dbReference type="Proteomes" id="UP000494165">
    <property type="component" value="Unassembled WGS sequence"/>
</dbReference>